<dbReference type="InterPro" id="IPR030395">
    <property type="entry name" value="GP_PDE_dom"/>
</dbReference>
<dbReference type="PROSITE" id="PS51704">
    <property type="entry name" value="GP_PDE"/>
    <property type="match status" value="1"/>
</dbReference>
<evidence type="ECO:0000256" key="6">
    <source>
        <dbReference type="ARBA" id="ARBA00047512"/>
    </source>
</evidence>
<dbReference type="RefSeq" id="WP_345179006.1">
    <property type="nucleotide sequence ID" value="NZ_BAABFQ010000007.1"/>
</dbReference>
<reference evidence="9" key="1">
    <citation type="journal article" date="2019" name="Int. J. Syst. Evol. Microbiol.">
        <title>The Global Catalogue of Microorganisms (GCM) 10K type strain sequencing project: providing services to taxonomists for standard genome sequencing and annotation.</title>
        <authorList>
            <consortium name="The Broad Institute Genomics Platform"/>
            <consortium name="The Broad Institute Genome Sequencing Center for Infectious Disease"/>
            <person name="Wu L."/>
            <person name="Ma J."/>
        </authorList>
    </citation>
    <scope>NUCLEOTIDE SEQUENCE [LARGE SCALE GENOMIC DNA]</scope>
    <source>
        <strain evidence="9">KACC 13778</strain>
    </source>
</reference>
<dbReference type="PANTHER" id="PTHR43620">
    <property type="entry name" value="GLYCEROPHOSPHORYL DIESTER PHOSPHODIESTERASE"/>
    <property type="match status" value="1"/>
</dbReference>
<evidence type="ECO:0000256" key="1">
    <source>
        <dbReference type="ARBA" id="ARBA00007277"/>
    </source>
</evidence>
<keyword evidence="5" id="KW-0378">Hydrolase</keyword>
<evidence type="ECO:0000256" key="2">
    <source>
        <dbReference type="ARBA" id="ARBA00012247"/>
    </source>
</evidence>
<evidence type="ECO:0000259" key="7">
    <source>
        <dbReference type="PROSITE" id="PS51704"/>
    </source>
</evidence>
<comment type="caution">
    <text evidence="8">The sequence shown here is derived from an EMBL/GenBank/DDBJ whole genome shotgun (WGS) entry which is preliminary data.</text>
</comment>
<feature type="domain" description="GP-PDE" evidence="7">
    <location>
        <begin position="5"/>
        <end position="284"/>
    </location>
</feature>
<gene>
    <name evidence="8" type="ORF">ACFPKY_12730</name>
</gene>
<dbReference type="PANTHER" id="PTHR43620:SF7">
    <property type="entry name" value="GLYCEROPHOSPHODIESTER PHOSPHODIESTERASE GDPD5-RELATED"/>
    <property type="match status" value="1"/>
</dbReference>
<evidence type="ECO:0000256" key="5">
    <source>
        <dbReference type="ARBA" id="ARBA00022801"/>
    </source>
</evidence>
<evidence type="ECO:0000256" key="3">
    <source>
        <dbReference type="ARBA" id="ARBA00022729"/>
    </source>
</evidence>
<keyword evidence="4" id="KW-0319">Glycerol metabolism</keyword>
<keyword evidence="9" id="KW-1185">Reference proteome</keyword>
<accession>A0ABW0N3X6</accession>
<proteinExistence type="inferred from homology"/>
<name>A0ABW0N3X6_9ACTN</name>
<dbReference type="Proteomes" id="UP001595956">
    <property type="component" value="Unassembled WGS sequence"/>
</dbReference>
<dbReference type="Gene3D" id="3.20.20.190">
    <property type="entry name" value="Phosphatidylinositol (PI) phosphodiesterase"/>
    <property type="match status" value="1"/>
</dbReference>
<dbReference type="EMBL" id="JBHSMD010000004">
    <property type="protein sequence ID" value="MFC5493973.1"/>
    <property type="molecule type" value="Genomic_DNA"/>
</dbReference>
<comment type="similarity">
    <text evidence="1">Belongs to the glycerophosphoryl diester phosphodiesterase family.</text>
</comment>
<comment type="catalytic activity">
    <reaction evidence="6">
        <text>a sn-glycero-3-phosphodiester + H2O = an alcohol + sn-glycerol 3-phosphate + H(+)</text>
        <dbReference type="Rhea" id="RHEA:12969"/>
        <dbReference type="ChEBI" id="CHEBI:15377"/>
        <dbReference type="ChEBI" id="CHEBI:15378"/>
        <dbReference type="ChEBI" id="CHEBI:30879"/>
        <dbReference type="ChEBI" id="CHEBI:57597"/>
        <dbReference type="ChEBI" id="CHEBI:83408"/>
        <dbReference type="EC" id="3.1.4.46"/>
    </reaction>
</comment>
<sequence>MPEHPLVIAHRGASGYRPEHTLASYRLAIALGADHVELDLVTTRDGVLVARHEHELSRTTDVAERSRYADRLTTRLVDGHEVTGWFSEDFTLAELKTLGAVERQPELRPRNTRYDRRYDVPTLDEVLALVVDESRRLGRGIGVCLEIKNAMHFASIGLPVEEPLLAALAAHRLPVHVMAFEQGFLRSLRGRTGLPLVQLVGATGRVDLVTGTGLRRVAQYADAVGLEKDLVSPGLVGSAHEAGLEVFVWTLRDEVDSIEDAQELVDAGVDGLITDHPDTTLEALRLHASGTGRRHTSGIRIHAAT</sequence>
<evidence type="ECO:0000256" key="4">
    <source>
        <dbReference type="ARBA" id="ARBA00022798"/>
    </source>
</evidence>
<dbReference type="EC" id="3.1.4.46" evidence="2"/>
<protein>
    <recommendedName>
        <fullName evidence="2">glycerophosphodiester phosphodiesterase</fullName>
        <ecNumber evidence="2">3.1.4.46</ecNumber>
    </recommendedName>
</protein>
<dbReference type="Pfam" id="PF03009">
    <property type="entry name" value="GDPD"/>
    <property type="match status" value="1"/>
</dbReference>
<keyword evidence="3" id="KW-0732">Signal</keyword>
<organism evidence="8 9">
    <name type="scientific">Nocardioides caricicola</name>
    <dbReference type="NCBI Taxonomy" id="634770"/>
    <lineage>
        <taxon>Bacteria</taxon>
        <taxon>Bacillati</taxon>
        <taxon>Actinomycetota</taxon>
        <taxon>Actinomycetes</taxon>
        <taxon>Propionibacteriales</taxon>
        <taxon>Nocardioidaceae</taxon>
        <taxon>Nocardioides</taxon>
    </lineage>
</organism>
<evidence type="ECO:0000313" key="9">
    <source>
        <dbReference type="Proteomes" id="UP001595956"/>
    </source>
</evidence>
<dbReference type="SUPFAM" id="SSF51695">
    <property type="entry name" value="PLC-like phosphodiesterases"/>
    <property type="match status" value="1"/>
</dbReference>
<dbReference type="InterPro" id="IPR017946">
    <property type="entry name" value="PLC-like_Pdiesterase_TIM-brl"/>
</dbReference>
<evidence type="ECO:0000313" key="8">
    <source>
        <dbReference type="EMBL" id="MFC5493973.1"/>
    </source>
</evidence>